<organism evidence="2 3">
    <name type="scientific">Pontixanthobacter aquaemixtae</name>
    <dbReference type="NCBI Taxonomy" id="1958940"/>
    <lineage>
        <taxon>Bacteria</taxon>
        <taxon>Pseudomonadati</taxon>
        <taxon>Pseudomonadota</taxon>
        <taxon>Alphaproteobacteria</taxon>
        <taxon>Sphingomonadales</taxon>
        <taxon>Erythrobacteraceae</taxon>
        <taxon>Pontixanthobacter</taxon>
    </lineage>
</organism>
<protein>
    <recommendedName>
        <fullName evidence="4">LamG-like jellyroll fold domain-containing protein</fullName>
    </recommendedName>
</protein>
<dbReference type="Pfam" id="PF13385">
    <property type="entry name" value="Laminin_G_3"/>
    <property type="match status" value="1"/>
</dbReference>
<name>A0A844ZNK5_9SPHN</name>
<feature type="chain" id="PRO_5032647727" description="LamG-like jellyroll fold domain-containing protein" evidence="1">
    <location>
        <begin position="21"/>
        <end position="228"/>
    </location>
</feature>
<keyword evidence="1" id="KW-0732">Signal</keyword>
<dbReference type="Gene3D" id="2.60.120.200">
    <property type="match status" value="1"/>
</dbReference>
<accession>A0A844ZNK5</accession>
<comment type="caution">
    <text evidence="2">The sequence shown here is derived from an EMBL/GenBank/DDBJ whole genome shotgun (WGS) entry which is preliminary data.</text>
</comment>
<dbReference type="SUPFAM" id="SSF49899">
    <property type="entry name" value="Concanavalin A-like lectins/glucanases"/>
    <property type="match status" value="1"/>
</dbReference>
<gene>
    <name evidence="2" type="ORF">GRI41_00415</name>
</gene>
<dbReference type="EMBL" id="WTYX01000001">
    <property type="protein sequence ID" value="MXO89283.1"/>
    <property type="molecule type" value="Genomic_DNA"/>
</dbReference>
<evidence type="ECO:0000313" key="2">
    <source>
        <dbReference type="EMBL" id="MXO89283.1"/>
    </source>
</evidence>
<dbReference type="RefSeq" id="WP_160602700.1">
    <property type="nucleotide sequence ID" value="NZ_WTYX01000001.1"/>
</dbReference>
<reference evidence="2 3" key="1">
    <citation type="submission" date="2019-12" db="EMBL/GenBank/DDBJ databases">
        <title>Genomic-based taxomic classification of the family Erythrobacteraceae.</title>
        <authorList>
            <person name="Xu L."/>
        </authorList>
    </citation>
    <scope>NUCLEOTIDE SEQUENCE [LARGE SCALE GENOMIC DNA]</scope>
    <source>
        <strain evidence="2 3">KCTC 52763</strain>
    </source>
</reference>
<keyword evidence="3" id="KW-1185">Reference proteome</keyword>
<dbReference type="Proteomes" id="UP000442714">
    <property type="component" value="Unassembled WGS sequence"/>
</dbReference>
<dbReference type="InterPro" id="IPR013320">
    <property type="entry name" value="ConA-like_dom_sf"/>
</dbReference>
<evidence type="ECO:0000313" key="3">
    <source>
        <dbReference type="Proteomes" id="UP000442714"/>
    </source>
</evidence>
<dbReference type="OrthoDB" id="7427779at2"/>
<evidence type="ECO:0000256" key="1">
    <source>
        <dbReference type="SAM" id="SignalP"/>
    </source>
</evidence>
<proteinExistence type="predicted"/>
<feature type="signal peptide" evidence="1">
    <location>
        <begin position="1"/>
        <end position="20"/>
    </location>
</feature>
<sequence length="228" mass="24824">MLRTITSLLAAMLLALPVVAQDSQYLPDVLELDGQTTLNFPADESLDLSGGATIEFWVQPDWTDAPQFDPVILSYAGTEGASYLVAMLRDRDGIGIMTGETFEVAPFDFSDSKMHHVVLIDYGNQIEVLVDNALVAILPVTIQSLSADGLFIGSSDGENDPFLGALAGVRLWGLPVAQDVVANWRMRDVLSNEEQEHPDLRFLVGHSAFQSEDFLLANAEPNTENEGN</sequence>
<evidence type="ECO:0008006" key="4">
    <source>
        <dbReference type="Google" id="ProtNLM"/>
    </source>
</evidence>
<dbReference type="AlphaFoldDB" id="A0A844ZNK5"/>